<dbReference type="AlphaFoldDB" id="A0A239LIA5"/>
<protein>
    <submittedName>
        <fullName evidence="2">Antitoxin component of toxin-antitoxin stability system, DNA-binding transcriptional repressor</fullName>
    </submittedName>
</protein>
<comment type="similarity">
    <text evidence="1">Belongs to the phD/YefM antitoxin family.</text>
</comment>
<accession>A0A239LIA5</accession>
<dbReference type="GO" id="GO:0003677">
    <property type="term" value="F:DNA binding"/>
    <property type="evidence" value="ECO:0007669"/>
    <property type="project" value="UniProtKB-KW"/>
</dbReference>
<keyword evidence="2" id="KW-0238">DNA-binding</keyword>
<keyword evidence="3" id="KW-1185">Reference proteome</keyword>
<evidence type="ECO:0000313" key="2">
    <source>
        <dbReference type="EMBL" id="SNT30191.1"/>
    </source>
</evidence>
<organism evidence="2 3">
    <name type="scientific">Granulicella rosea</name>
    <dbReference type="NCBI Taxonomy" id="474952"/>
    <lineage>
        <taxon>Bacteria</taxon>
        <taxon>Pseudomonadati</taxon>
        <taxon>Acidobacteriota</taxon>
        <taxon>Terriglobia</taxon>
        <taxon>Terriglobales</taxon>
        <taxon>Acidobacteriaceae</taxon>
        <taxon>Granulicella</taxon>
    </lineage>
</organism>
<name>A0A239LIA5_9BACT</name>
<dbReference type="InterPro" id="IPR036165">
    <property type="entry name" value="YefM-like_sf"/>
</dbReference>
<dbReference type="OrthoDB" id="9800503at2"/>
<dbReference type="Proteomes" id="UP000198356">
    <property type="component" value="Unassembled WGS sequence"/>
</dbReference>
<proteinExistence type="inferred from homology"/>
<sequence>MSQVQLREEEEQFAAAVSEAQAGRSVEVLRNGRPVAEVIPFRGATAQQTGDSEAWQRLTRLMDRGVDLGGVWSGREELYERD</sequence>
<reference evidence="2 3" key="1">
    <citation type="submission" date="2017-06" db="EMBL/GenBank/DDBJ databases">
        <authorList>
            <person name="Kim H.J."/>
            <person name="Triplett B.A."/>
        </authorList>
    </citation>
    <scope>NUCLEOTIDE SEQUENCE [LARGE SCALE GENOMIC DNA]</scope>
    <source>
        <strain evidence="2 3">DSM 18704</strain>
    </source>
</reference>
<dbReference type="EMBL" id="FZOU01000007">
    <property type="protein sequence ID" value="SNT30191.1"/>
    <property type="molecule type" value="Genomic_DNA"/>
</dbReference>
<gene>
    <name evidence="2" type="ORF">SAMN05421770_10752</name>
</gene>
<evidence type="ECO:0000256" key="1">
    <source>
        <dbReference type="ARBA" id="ARBA00009981"/>
    </source>
</evidence>
<dbReference type="RefSeq" id="WP_089409686.1">
    <property type="nucleotide sequence ID" value="NZ_FZOU01000007.1"/>
</dbReference>
<evidence type="ECO:0000313" key="3">
    <source>
        <dbReference type="Proteomes" id="UP000198356"/>
    </source>
</evidence>
<dbReference type="SUPFAM" id="SSF143120">
    <property type="entry name" value="YefM-like"/>
    <property type="match status" value="1"/>
</dbReference>